<name>A0A2S6BRI7_9PEZI</name>
<proteinExistence type="inferred from homology"/>
<evidence type="ECO:0000313" key="10">
    <source>
        <dbReference type="Proteomes" id="UP000237631"/>
    </source>
</evidence>
<evidence type="ECO:0008006" key="11">
    <source>
        <dbReference type="Google" id="ProtNLM"/>
    </source>
</evidence>
<feature type="compositionally biased region" description="Acidic residues" evidence="8">
    <location>
        <begin position="254"/>
        <end position="281"/>
    </location>
</feature>
<dbReference type="OrthoDB" id="5595141at2759"/>
<feature type="region of interest" description="Disordered" evidence="8">
    <location>
        <begin position="153"/>
        <end position="320"/>
    </location>
</feature>
<comment type="similarity">
    <text evidence="2">Belongs to the EAF7 family.</text>
</comment>
<comment type="caution">
    <text evidence="9">The sequence shown here is derived from an EMBL/GenBank/DDBJ whole genome shotgun (WGS) entry which is preliminary data.</text>
</comment>
<organism evidence="9 10">
    <name type="scientific">Cercospora berteroae</name>
    <dbReference type="NCBI Taxonomy" id="357750"/>
    <lineage>
        <taxon>Eukaryota</taxon>
        <taxon>Fungi</taxon>
        <taxon>Dikarya</taxon>
        <taxon>Ascomycota</taxon>
        <taxon>Pezizomycotina</taxon>
        <taxon>Dothideomycetes</taxon>
        <taxon>Dothideomycetidae</taxon>
        <taxon>Mycosphaerellales</taxon>
        <taxon>Mycosphaerellaceae</taxon>
        <taxon>Cercospora</taxon>
    </lineage>
</organism>
<evidence type="ECO:0000256" key="8">
    <source>
        <dbReference type="SAM" id="MobiDB-lite"/>
    </source>
</evidence>
<evidence type="ECO:0000256" key="3">
    <source>
        <dbReference type="ARBA" id="ARBA00022853"/>
    </source>
</evidence>
<dbReference type="GO" id="GO:0035267">
    <property type="term" value="C:NuA4 histone acetyltransferase complex"/>
    <property type="evidence" value="ECO:0007669"/>
    <property type="project" value="TreeGrafter"/>
</dbReference>
<dbReference type="GO" id="GO:0006357">
    <property type="term" value="P:regulation of transcription by RNA polymerase II"/>
    <property type="evidence" value="ECO:0007669"/>
    <property type="project" value="TreeGrafter"/>
</dbReference>
<keyword evidence="10" id="KW-1185">Reference proteome</keyword>
<dbReference type="GO" id="GO:0006325">
    <property type="term" value="P:chromatin organization"/>
    <property type="evidence" value="ECO:0007669"/>
    <property type="project" value="UniProtKB-KW"/>
</dbReference>
<comment type="function">
    <text evidence="7">Component of the NuA4 histone acetyltransferase complex which is involved in transcriptional activation of selected genes principally by acetylation of nucleosomal histone H4 and H2A. The NuA4 complex is also involved in DNA repair.</text>
</comment>
<feature type="region of interest" description="Disordered" evidence="8">
    <location>
        <begin position="1"/>
        <end position="52"/>
    </location>
</feature>
<dbReference type="STRING" id="357750.A0A2S6BRI7"/>
<accession>A0A2S6BRI7</accession>
<gene>
    <name evidence="9" type="ORF">CBER1_05054</name>
</gene>
<dbReference type="PANTHER" id="PTHR13581">
    <property type="entry name" value="MRG-BINDING PROTEIN"/>
    <property type="match status" value="1"/>
</dbReference>
<evidence type="ECO:0000256" key="5">
    <source>
        <dbReference type="ARBA" id="ARBA00023163"/>
    </source>
</evidence>
<keyword evidence="3" id="KW-0156">Chromatin regulator</keyword>
<feature type="compositionally biased region" description="Polar residues" evidence="8">
    <location>
        <begin position="10"/>
        <end position="37"/>
    </location>
</feature>
<feature type="compositionally biased region" description="Low complexity" evidence="8">
    <location>
        <begin position="239"/>
        <end position="253"/>
    </location>
</feature>
<dbReference type="GO" id="GO:0005634">
    <property type="term" value="C:nucleus"/>
    <property type="evidence" value="ECO:0007669"/>
    <property type="project" value="UniProtKB-SubCell"/>
</dbReference>
<feature type="compositionally biased region" description="Basic residues" evidence="8">
    <location>
        <begin position="296"/>
        <end position="307"/>
    </location>
</feature>
<comment type="subcellular location">
    <subcellularLocation>
        <location evidence="1">Nucleus</location>
    </subcellularLocation>
</comment>
<reference evidence="10" key="1">
    <citation type="journal article" date="2017" name="bioRxiv">
        <title>Conservation of a gene cluster reveals novel cercosporin biosynthetic mechanisms and extends production to the genus Colletotrichum.</title>
        <authorList>
            <person name="de Jonge R."/>
            <person name="Ebert M.K."/>
            <person name="Huitt-Roehl C.R."/>
            <person name="Pal P."/>
            <person name="Suttle J.C."/>
            <person name="Spanner R.E."/>
            <person name="Neubauer J.D."/>
            <person name="Jurick W.M.II."/>
            <person name="Stott K.A."/>
            <person name="Secor G.A."/>
            <person name="Thomma B.P.H.J."/>
            <person name="Van de Peer Y."/>
            <person name="Townsend C.A."/>
            <person name="Bolton M.D."/>
        </authorList>
    </citation>
    <scope>NUCLEOTIDE SEQUENCE [LARGE SCALE GENOMIC DNA]</scope>
    <source>
        <strain evidence="10">CBS538.71</strain>
    </source>
</reference>
<dbReference type="Pfam" id="PF07904">
    <property type="entry name" value="Eaf7"/>
    <property type="match status" value="1"/>
</dbReference>
<keyword evidence="6" id="KW-0539">Nucleus</keyword>
<dbReference type="PANTHER" id="PTHR13581:SF5">
    <property type="entry name" value="MRG_MORF4L-BINDING PROTEIN"/>
    <property type="match status" value="1"/>
</dbReference>
<evidence type="ECO:0000256" key="7">
    <source>
        <dbReference type="ARBA" id="ARBA00025178"/>
    </source>
</evidence>
<dbReference type="Proteomes" id="UP000237631">
    <property type="component" value="Unassembled WGS sequence"/>
</dbReference>
<evidence type="ECO:0000256" key="4">
    <source>
        <dbReference type="ARBA" id="ARBA00023015"/>
    </source>
</evidence>
<sequence length="320" mass="35536">MPPRKKARHSQATSPSPSTSRQKTPETAPSQHSNSSPNKPPEATASDDPWSDHEEIGLFKGLMIWKPTGIHKHFRLLALHNWLLENNYIHPRNEHTKPKGIRTKLETLYNMDALDAREDARQLPAVELPDAEQTDAKGTVLDDDIYSEADNRIEQDDFALPPEEGFEKDMWDRRLPNKKQKTEEQDSDLELPDLNLAEEPPVRFVATVSIEPSDNATPGSRRGRGGGGGSRRKSLPKVAAAAATRRSARQAESTADEEEGTAEEEKNEDEEEEEEEIENSDSEDRSEAGTPAPRATRTKGARGRTRGRAGGQAGAKRKAR</sequence>
<dbReference type="AlphaFoldDB" id="A0A2S6BRI7"/>
<evidence type="ECO:0000313" key="9">
    <source>
        <dbReference type="EMBL" id="PPJ50076.1"/>
    </source>
</evidence>
<keyword evidence="5" id="KW-0804">Transcription</keyword>
<keyword evidence="4" id="KW-0805">Transcription regulation</keyword>
<evidence type="ECO:0000256" key="2">
    <source>
        <dbReference type="ARBA" id="ARBA00007117"/>
    </source>
</evidence>
<evidence type="ECO:0000256" key="1">
    <source>
        <dbReference type="ARBA" id="ARBA00004123"/>
    </source>
</evidence>
<protein>
    <recommendedName>
        <fullName evidence="11">Chromatin modification-related protein EAF7</fullName>
    </recommendedName>
</protein>
<dbReference type="EMBL" id="PNEN01001793">
    <property type="protein sequence ID" value="PPJ50076.1"/>
    <property type="molecule type" value="Genomic_DNA"/>
</dbReference>
<dbReference type="InterPro" id="IPR012423">
    <property type="entry name" value="Eaf7/MRGBP"/>
</dbReference>
<feature type="compositionally biased region" description="Basic and acidic residues" evidence="8">
    <location>
        <begin position="165"/>
        <end position="184"/>
    </location>
</feature>
<evidence type="ECO:0000256" key="6">
    <source>
        <dbReference type="ARBA" id="ARBA00023242"/>
    </source>
</evidence>